<dbReference type="EMBL" id="JAFKCZ010000007">
    <property type="protein sequence ID" value="MBN7797203.1"/>
    <property type="molecule type" value="Genomic_DNA"/>
</dbReference>
<dbReference type="Proteomes" id="UP000664303">
    <property type="component" value="Unassembled WGS sequence"/>
</dbReference>
<sequence>MRPATAPSATRRALAVSLLLLAALASVMYYTGEVTAEKPELLVRGTALALPPPPPPPTPVSMQHADRIPTLDLAVASEASPVAIAPVDPSAVLDHVAVRDPAPPQPDMAWERDLSVDWQALSVDALDAPPRVVALYRAPWPSDLARRNIARAVVKLDVFIDEQGVPSLVEIVDNPYPVLDAAIRDIVRGSRFSPPTSKGEAARARFIWPLEIRQ</sequence>
<dbReference type="SUPFAM" id="SSF74653">
    <property type="entry name" value="TolA/TonB C-terminal domain"/>
    <property type="match status" value="1"/>
</dbReference>
<evidence type="ECO:0008006" key="3">
    <source>
        <dbReference type="Google" id="ProtNLM"/>
    </source>
</evidence>
<proteinExistence type="predicted"/>
<comment type="caution">
    <text evidence="1">The sequence shown here is derived from an EMBL/GenBank/DDBJ whole genome shotgun (WGS) entry which is preliminary data.</text>
</comment>
<keyword evidence="2" id="KW-1185">Reference proteome</keyword>
<evidence type="ECO:0000313" key="2">
    <source>
        <dbReference type="Proteomes" id="UP000664303"/>
    </source>
</evidence>
<reference evidence="1" key="1">
    <citation type="submission" date="2021-02" db="EMBL/GenBank/DDBJ databases">
        <title>PHA producing bacteria isolated from coastal sediment in Guangdong, Shenzhen.</title>
        <authorList>
            <person name="Zheng W."/>
            <person name="Yu S."/>
            <person name="Huang Y."/>
        </authorList>
    </citation>
    <scope>NUCLEOTIDE SEQUENCE</scope>
    <source>
        <strain evidence="1">TN14-10</strain>
    </source>
</reference>
<dbReference type="RefSeq" id="WP_206560643.1">
    <property type="nucleotide sequence ID" value="NZ_JAFKCZ010000007.1"/>
</dbReference>
<organism evidence="1 2">
    <name type="scientific">Parahaliea mediterranea</name>
    <dbReference type="NCBI Taxonomy" id="651086"/>
    <lineage>
        <taxon>Bacteria</taxon>
        <taxon>Pseudomonadati</taxon>
        <taxon>Pseudomonadota</taxon>
        <taxon>Gammaproteobacteria</taxon>
        <taxon>Cellvibrionales</taxon>
        <taxon>Halieaceae</taxon>
        <taxon>Parahaliea</taxon>
    </lineage>
</organism>
<dbReference type="Gene3D" id="3.30.1150.10">
    <property type="match status" value="1"/>
</dbReference>
<name>A0A939DFK8_9GAMM</name>
<protein>
    <recommendedName>
        <fullName evidence="3">TonB C-terminal domain-containing protein</fullName>
    </recommendedName>
</protein>
<evidence type="ECO:0000313" key="1">
    <source>
        <dbReference type="EMBL" id="MBN7797203.1"/>
    </source>
</evidence>
<gene>
    <name evidence="1" type="ORF">JYP50_11400</name>
</gene>
<accession>A0A939DFK8</accession>
<dbReference type="AlphaFoldDB" id="A0A939DFK8"/>